<dbReference type="InterPro" id="IPR002668">
    <property type="entry name" value="CNT_N_dom"/>
</dbReference>
<accession>A0A0C2RZ25</accession>
<dbReference type="RefSeq" id="WP_041058458.1">
    <property type="nucleotide sequence ID" value="NZ_JXRR01000015.1"/>
</dbReference>
<dbReference type="PANTHER" id="PTHR10590:SF4">
    <property type="entry name" value="SOLUTE CARRIER FAMILY 28 MEMBER 3"/>
    <property type="match status" value="1"/>
</dbReference>
<sequence>MNFIYAVFSLMGVLFLAWLWSSKRSAINWRIVLTGIMIEFLLVLFVLKIPFGQAILNNAALGVQKVIDYSTEGIMFVFGGFYEEGTNITFVFAINVLGAIIFISALISALYYLRLIPFFVKYIGIGLGRILGTTKVESFNAIGNSFLGLVEAPLLIKPYLIKLTRSEVFAVMVGGTASASGAILIGYSLMGIDMKLLLLSVFSVPLVSLVIAKIMEPETEESQTNGDISLGKTTHTNIFEAIADGALNGTRLAINIGGLLIAFIGILALINGLLGLLNTELSTIFGYIFYPLAVLIGIPMDEAFKAASIIGTKLSVNEFVAFSELSSVMDELSPKTVAILTVALCNFANLSSIGQLIVGLGSLEPSQQKTVSKLSFKAIVAGTLASFITAIIVSIFI</sequence>
<keyword evidence="12" id="KW-1185">Reference proteome</keyword>
<feature type="transmembrane region" description="Helical" evidence="7">
    <location>
        <begin position="5"/>
        <end position="21"/>
    </location>
</feature>
<reference evidence="11 12" key="1">
    <citation type="submission" date="2015-01" db="EMBL/GenBank/DDBJ databases">
        <title>Jeotgalibacillus campisalis genome sequencing.</title>
        <authorList>
            <person name="Goh K.M."/>
            <person name="Chan K.-G."/>
            <person name="Yaakop A.S."/>
            <person name="Ee R."/>
            <person name="Gan H.M."/>
            <person name="Chan C.S."/>
        </authorList>
    </citation>
    <scope>NUCLEOTIDE SEQUENCE [LARGE SCALE GENOMIC DNA]</scope>
    <source>
        <strain evidence="11 12">SF-57</strain>
    </source>
</reference>
<dbReference type="EMBL" id="JXRR01000015">
    <property type="protein sequence ID" value="KIL47034.1"/>
    <property type="molecule type" value="Genomic_DNA"/>
</dbReference>
<evidence type="ECO:0000256" key="5">
    <source>
        <dbReference type="ARBA" id="ARBA00022989"/>
    </source>
</evidence>
<dbReference type="InterPro" id="IPR008276">
    <property type="entry name" value="C_nuclsd_transpt"/>
</dbReference>
<evidence type="ECO:0000256" key="1">
    <source>
        <dbReference type="ARBA" id="ARBA00004651"/>
    </source>
</evidence>
<name>A0A0C2RZ25_9BACL</name>
<feature type="domain" description="Nucleoside transporter/FeoB GTPase Gate" evidence="10">
    <location>
        <begin position="94"/>
        <end position="189"/>
    </location>
</feature>
<feature type="domain" description="Concentrative nucleoside transporter C-terminal" evidence="9">
    <location>
        <begin position="200"/>
        <end position="393"/>
    </location>
</feature>
<comment type="subcellular location">
    <subcellularLocation>
        <location evidence="1">Cell membrane</location>
        <topology evidence="1">Multi-pass membrane protein</topology>
    </subcellularLocation>
</comment>
<feature type="transmembrane region" description="Helical" evidence="7">
    <location>
        <begin position="88"/>
        <end position="113"/>
    </location>
</feature>
<evidence type="ECO:0000256" key="6">
    <source>
        <dbReference type="ARBA" id="ARBA00023136"/>
    </source>
</evidence>
<keyword evidence="6 7" id="KW-0472">Membrane</keyword>
<evidence type="ECO:0000256" key="4">
    <source>
        <dbReference type="ARBA" id="ARBA00022692"/>
    </source>
</evidence>
<dbReference type="AlphaFoldDB" id="A0A0C2RZ25"/>
<feature type="transmembrane region" description="Helical" evidence="7">
    <location>
        <begin position="337"/>
        <end position="362"/>
    </location>
</feature>
<dbReference type="PATRIC" id="fig|220754.4.peg.2373"/>
<dbReference type="InterPro" id="IPR011657">
    <property type="entry name" value="CNT_C_dom"/>
</dbReference>
<evidence type="ECO:0000256" key="2">
    <source>
        <dbReference type="ARBA" id="ARBA00009033"/>
    </source>
</evidence>
<keyword evidence="4 7" id="KW-0812">Transmembrane</keyword>
<comment type="similarity">
    <text evidence="2">Belongs to the concentrative nucleoside transporter (CNT) (TC 2.A.41) family.</text>
</comment>
<gene>
    <name evidence="11" type="ORF">KR50_23560</name>
</gene>
<evidence type="ECO:0000259" key="8">
    <source>
        <dbReference type="Pfam" id="PF01773"/>
    </source>
</evidence>
<keyword evidence="3" id="KW-1003">Cell membrane</keyword>
<protein>
    <submittedName>
        <fullName evidence="11">Nucleoside transporter</fullName>
    </submittedName>
</protein>
<feature type="transmembrane region" description="Helical" evidence="7">
    <location>
        <begin position="168"/>
        <end position="189"/>
    </location>
</feature>
<dbReference type="OrthoDB" id="9766455at2"/>
<dbReference type="GO" id="GO:0005886">
    <property type="term" value="C:plasma membrane"/>
    <property type="evidence" value="ECO:0007669"/>
    <property type="project" value="UniProtKB-SubCell"/>
</dbReference>
<organism evidence="11 12">
    <name type="scientific">Jeotgalibacillus campisalis</name>
    <dbReference type="NCBI Taxonomy" id="220754"/>
    <lineage>
        <taxon>Bacteria</taxon>
        <taxon>Bacillati</taxon>
        <taxon>Bacillota</taxon>
        <taxon>Bacilli</taxon>
        <taxon>Bacillales</taxon>
        <taxon>Caryophanaceae</taxon>
        <taxon>Jeotgalibacillus</taxon>
    </lineage>
</organism>
<dbReference type="Pfam" id="PF07670">
    <property type="entry name" value="Gate"/>
    <property type="match status" value="1"/>
</dbReference>
<feature type="transmembrane region" description="Helical" evidence="7">
    <location>
        <begin position="281"/>
        <end position="298"/>
    </location>
</feature>
<dbReference type="Pfam" id="PF01773">
    <property type="entry name" value="Nucleos_tra2_N"/>
    <property type="match status" value="1"/>
</dbReference>
<dbReference type="Pfam" id="PF07662">
    <property type="entry name" value="Nucleos_tra2_C"/>
    <property type="match status" value="1"/>
</dbReference>
<proteinExistence type="inferred from homology"/>
<dbReference type="PANTHER" id="PTHR10590">
    <property type="entry name" value="SODIUM/NUCLEOSIDE COTRANSPORTER"/>
    <property type="match status" value="1"/>
</dbReference>
<feature type="transmembrane region" description="Helical" evidence="7">
    <location>
        <begin position="374"/>
        <end position="396"/>
    </location>
</feature>
<evidence type="ECO:0000259" key="9">
    <source>
        <dbReference type="Pfam" id="PF07662"/>
    </source>
</evidence>
<dbReference type="InterPro" id="IPR011642">
    <property type="entry name" value="Gate_dom"/>
</dbReference>
<feature type="domain" description="Concentrative nucleoside transporter N-terminal" evidence="8">
    <location>
        <begin position="10"/>
        <end position="80"/>
    </location>
</feature>
<evidence type="ECO:0000259" key="10">
    <source>
        <dbReference type="Pfam" id="PF07670"/>
    </source>
</evidence>
<comment type="caution">
    <text evidence="11">The sequence shown here is derived from an EMBL/GenBank/DDBJ whole genome shotgun (WGS) entry which is preliminary data.</text>
</comment>
<dbReference type="GO" id="GO:0005337">
    <property type="term" value="F:nucleoside transmembrane transporter activity"/>
    <property type="evidence" value="ECO:0007669"/>
    <property type="project" value="InterPro"/>
</dbReference>
<feature type="transmembrane region" description="Helical" evidence="7">
    <location>
        <begin position="252"/>
        <end position="274"/>
    </location>
</feature>
<keyword evidence="5 7" id="KW-1133">Transmembrane helix</keyword>
<evidence type="ECO:0000256" key="7">
    <source>
        <dbReference type="SAM" id="Phobius"/>
    </source>
</evidence>
<dbReference type="Proteomes" id="UP000031972">
    <property type="component" value="Unassembled WGS sequence"/>
</dbReference>
<evidence type="ECO:0000313" key="11">
    <source>
        <dbReference type="EMBL" id="KIL47034.1"/>
    </source>
</evidence>
<evidence type="ECO:0000256" key="3">
    <source>
        <dbReference type="ARBA" id="ARBA00022475"/>
    </source>
</evidence>
<feature type="transmembrane region" description="Helical" evidence="7">
    <location>
        <begin position="27"/>
        <end position="47"/>
    </location>
</feature>
<dbReference type="GO" id="GO:0015293">
    <property type="term" value="F:symporter activity"/>
    <property type="evidence" value="ECO:0007669"/>
    <property type="project" value="TreeGrafter"/>
</dbReference>
<evidence type="ECO:0000313" key="12">
    <source>
        <dbReference type="Proteomes" id="UP000031972"/>
    </source>
</evidence>